<comment type="caution">
    <text evidence="1">The sequence shown here is derived from an EMBL/GenBank/DDBJ whole genome shotgun (WGS) entry which is preliminary data.</text>
</comment>
<evidence type="ECO:0000313" key="2">
    <source>
        <dbReference type="Proteomes" id="UP000269945"/>
    </source>
</evidence>
<gene>
    <name evidence="1" type="ORF">BN2614_LOCUS2</name>
</gene>
<dbReference type="EMBL" id="CYRY02001755">
    <property type="protein sequence ID" value="VCW66383.1"/>
    <property type="molecule type" value="Genomic_DNA"/>
</dbReference>
<dbReference type="Proteomes" id="UP000269945">
    <property type="component" value="Unassembled WGS sequence"/>
</dbReference>
<evidence type="ECO:0000313" key="1">
    <source>
        <dbReference type="EMBL" id="VCW66383.1"/>
    </source>
</evidence>
<proteinExistence type="predicted"/>
<organism evidence="1 2">
    <name type="scientific">Gulo gulo</name>
    <name type="common">Wolverine</name>
    <name type="synonym">Gluton</name>
    <dbReference type="NCBI Taxonomy" id="48420"/>
    <lineage>
        <taxon>Eukaryota</taxon>
        <taxon>Metazoa</taxon>
        <taxon>Chordata</taxon>
        <taxon>Craniata</taxon>
        <taxon>Vertebrata</taxon>
        <taxon>Euteleostomi</taxon>
        <taxon>Mammalia</taxon>
        <taxon>Eutheria</taxon>
        <taxon>Laurasiatheria</taxon>
        <taxon>Carnivora</taxon>
        <taxon>Caniformia</taxon>
        <taxon>Musteloidea</taxon>
        <taxon>Mustelidae</taxon>
        <taxon>Guloninae</taxon>
        <taxon>Gulo</taxon>
    </lineage>
</organism>
<accession>A0A9X9PU43</accession>
<keyword evidence="2" id="KW-1185">Reference proteome</keyword>
<protein>
    <submittedName>
        <fullName evidence="1">Uncharacterized protein</fullName>
    </submittedName>
</protein>
<sequence length="43" mass="4705">MIVSNSCSVIKGSKGVDDVIKDSTDYFQKNSPIVSHSTVCQMR</sequence>
<dbReference type="AlphaFoldDB" id="A0A9X9PU43"/>
<reference evidence="1 2" key="1">
    <citation type="submission" date="2018-10" db="EMBL/GenBank/DDBJ databases">
        <authorList>
            <person name="Ekblom R."/>
            <person name="Jareborg N."/>
        </authorList>
    </citation>
    <scope>NUCLEOTIDE SEQUENCE [LARGE SCALE GENOMIC DNA]</scope>
    <source>
        <tissue evidence="1">Muscle</tissue>
    </source>
</reference>
<name>A0A9X9PU43_GULGU</name>